<evidence type="ECO:0000313" key="2">
    <source>
        <dbReference type="EMBL" id="SMH71257.1"/>
    </source>
</evidence>
<organism evidence="2 3">
    <name type="scientific">Candidatus Nitrosotalea okcheonensis</name>
    <dbReference type="NCBI Taxonomy" id="1903276"/>
    <lineage>
        <taxon>Archaea</taxon>
        <taxon>Nitrososphaerota</taxon>
        <taxon>Nitrososphaeria</taxon>
        <taxon>Nitrosotaleales</taxon>
        <taxon>Nitrosotaleaceae</taxon>
        <taxon>Nitrosotalea</taxon>
    </lineage>
</organism>
<keyword evidence="1" id="KW-0812">Transmembrane</keyword>
<sequence length="48" mass="5437">MHSNYCGIEEKSKCVSCAQNVVALIPVTGWASYILLLQVLPWQQVLFR</sequence>
<accession>A0A2H1FES1</accession>
<dbReference type="AlphaFoldDB" id="A0A2H1FES1"/>
<keyword evidence="1" id="KW-0472">Membrane</keyword>
<protein>
    <submittedName>
        <fullName evidence="2">Uncharacterized protein</fullName>
    </submittedName>
</protein>
<name>A0A2H1FES1_9ARCH</name>
<keyword evidence="1" id="KW-1133">Transmembrane helix</keyword>
<proteinExistence type="predicted"/>
<dbReference type="Proteomes" id="UP000230607">
    <property type="component" value="Chromosome 1"/>
</dbReference>
<evidence type="ECO:0000313" key="3">
    <source>
        <dbReference type="Proteomes" id="UP000230607"/>
    </source>
</evidence>
<feature type="transmembrane region" description="Helical" evidence="1">
    <location>
        <begin position="21"/>
        <end position="40"/>
    </location>
</feature>
<reference evidence="3" key="1">
    <citation type="submission" date="2017-03" db="EMBL/GenBank/DDBJ databases">
        <authorList>
            <person name="Herbold C."/>
        </authorList>
    </citation>
    <scope>NUCLEOTIDE SEQUENCE [LARGE SCALE GENOMIC DNA]</scope>
</reference>
<gene>
    <name evidence="2" type="ORF">NCS_11064</name>
</gene>
<dbReference type="EMBL" id="LT841358">
    <property type="protein sequence ID" value="SMH71257.1"/>
    <property type="molecule type" value="Genomic_DNA"/>
</dbReference>
<evidence type="ECO:0000256" key="1">
    <source>
        <dbReference type="SAM" id="Phobius"/>
    </source>
</evidence>
<keyword evidence="3" id="KW-1185">Reference proteome</keyword>